<accession>A0ABY5PBP1</accession>
<dbReference type="RefSeq" id="WP_353862485.1">
    <property type="nucleotide sequence ID" value="NZ_CP088295.1"/>
</dbReference>
<evidence type="ECO:0008006" key="4">
    <source>
        <dbReference type="Google" id="ProtNLM"/>
    </source>
</evidence>
<evidence type="ECO:0000313" key="3">
    <source>
        <dbReference type="Proteomes" id="UP001058860"/>
    </source>
</evidence>
<feature type="compositionally biased region" description="Basic and acidic residues" evidence="1">
    <location>
        <begin position="33"/>
        <end position="64"/>
    </location>
</feature>
<protein>
    <recommendedName>
        <fullName evidence="4">DUF4158 domain-containing protein</fullName>
    </recommendedName>
</protein>
<name>A0ABY5PBP1_9ACTN</name>
<dbReference type="EMBL" id="CP088295">
    <property type="protein sequence ID" value="UUY01945.1"/>
    <property type="molecule type" value="Genomic_DNA"/>
</dbReference>
<proteinExistence type="predicted"/>
<feature type="region of interest" description="Disordered" evidence="1">
    <location>
        <begin position="33"/>
        <end position="79"/>
    </location>
</feature>
<organism evidence="2 3">
    <name type="scientific">Svornostia abyssi</name>
    <dbReference type="NCBI Taxonomy" id="2898438"/>
    <lineage>
        <taxon>Bacteria</taxon>
        <taxon>Bacillati</taxon>
        <taxon>Actinomycetota</taxon>
        <taxon>Thermoleophilia</taxon>
        <taxon>Solirubrobacterales</taxon>
        <taxon>Baekduiaceae</taxon>
        <taxon>Svornostia</taxon>
    </lineage>
</organism>
<keyword evidence="3" id="KW-1185">Reference proteome</keyword>
<reference evidence="3" key="1">
    <citation type="submission" date="2021-11" db="EMBL/GenBank/DDBJ databases">
        <title>Cultivation dependent microbiological survey of springs from the worlds oldest radium mine currently devoted to the extraction of radon-saturated water.</title>
        <authorList>
            <person name="Kapinusova G."/>
            <person name="Smrhova T."/>
            <person name="Strejcek M."/>
            <person name="Suman J."/>
            <person name="Jani K."/>
            <person name="Pajer P."/>
            <person name="Uhlik O."/>
        </authorList>
    </citation>
    <scope>NUCLEOTIDE SEQUENCE [LARGE SCALE GENOMIC DNA]</scope>
    <source>
        <strain evidence="3">J379</strain>
    </source>
</reference>
<sequence>MEIRRYPHLTPEDAEILRGLDPKGARDFERLLKRQHASDRRYRTHHTGVEPDALERAAGRRRYGDGVGGGRRSPRHAAA</sequence>
<evidence type="ECO:0000256" key="1">
    <source>
        <dbReference type="SAM" id="MobiDB-lite"/>
    </source>
</evidence>
<dbReference type="Proteomes" id="UP001058860">
    <property type="component" value="Chromosome"/>
</dbReference>
<gene>
    <name evidence="2" type="ORF">LRS13_14585</name>
</gene>
<evidence type="ECO:0000313" key="2">
    <source>
        <dbReference type="EMBL" id="UUY01945.1"/>
    </source>
</evidence>